<feature type="domain" description="Tetracyclin repressor-like C-terminal" evidence="5">
    <location>
        <begin position="95"/>
        <end position="184"/>
    </location>
</feature>
<protein>
    <submittedName>
        <fullName evidence="6">TetR/AcrR family transcriptional regulator</fullName>
    </submittedName>
</protein>
<organism evidence="6 7">
    <name type="scientific">Dawidia cretensis</name>
    <dbReference type="NCBI Taxonomy" id="2782350"/>
    <lineage>
        <taxon>Bacteria</taxon>
        <taxon>Pseudomonadati</taxon>
        <taxon>Bacteroidota</taxon>
        <taxon>Cytophagia</taxon>
        <taxon>Cytophagales</taxon>
        <taxon>Chryseotaleaceae</taxon>
        <taxon>Dawidia</taxon>
    </lineage>
</organism>
<reference evidence="6 7" key="1">
    <citation type="submission" date="2021-05" db="EMBL/GenBank/DDBJ databases">
        <title>A Polyphasic approach of four new species of the genus Ohtaekwangia: Ohtaekwangia histidinii sp. nov., Ohtaekwangia cretensis sp. nov., Ohtaekwangia indiensis sp. nov., Ohtaekwangia reichenbachii sp. nov. from diverse environment.</title>
        <authorList>
            <person name="Octaviana S."/>
        </authorList>
    </citation>
    <scope>NUCLEOTIDE SEQUENCE [LARGE SCALE GENOMIC DNA]</scope>
    <source>
        <strain evidence="6 7">PWU5</strain>
    </source>
</reference>
<accession>A0AAP2E1T5</accession>
<dbReference type="EMBL" id="JAHESE010000030">
    <property type="protein sequence ID" value="MBT1711175.1"/>
    <property type="molecule type" value="Genomic_DNA"/>
</dbReference>
<dbReference type="Gene3D" id="1.10.357.10">
    <property type="entry name" value="Tetracycline Repressor, domain 2"/>
    <property type="match status" value="1"/>
</dbReference>
<gene>
    <name evidence="6" type="ORF">KK062_23225</name>
</gene>
<dbReference type="Proteomes" id="UP001319080">
    <property type="component" value="Unassembled WGS sequence"/>
</dbReference>
<evidence type="ECO:0000259" key="4">
    <source>
        <dbReference type="Pfam" id="PF00440"/>
    </source>
</evidence>
<dbReference type="InterPro" id="IPR001647">
    <property type="entry name" value="HTH_TetR"/>
</dbReference>
<keyword evidence="7" id="KW-1185">Reference proteome</keyword>
<dbReference type="PANTHER" id="PTHR47506:SF1">
    <property type="entry name" value="HTH-TYPE TRANSCRIPTIONAL REGULATOR YJDC"/>
    <property type="match status" value="1"/>
</dbReference>
<dbReference type="Pfam" id="PF00440">
    <property type="entry name" value="TetR_N"/>
    <property type="match status" value="1"/>
</dbReference>
<feature type="domain" description="HTH tetR-type" evidence="4">
    <location>
        <begin position="14"/>
        <end position="58"/>
    </location>
</feature>
<comment type="caution">
    <text evidence="6">The sequence shown here is derived from an EMBL/GenBank/DDBJ whole genome shotgun (WGS) entry which is preliminary data.</text>
</comment>
<name>A0AAP2E1T5_9BACT</name>
<evidence type="ECO:0000256" key="1">
    <source>
        <dbReference type="ARBA" id="ARBA00023015"/>
    </source>
</evidence>
<dbReference type="GO" id="GO:0003677">
    <property type="term" value="F:DNA binding"/>
    <property type="evidence" value="ECO:0007669"/>
    <property type="project" value="UniProtKB-KW"/>
</dbReference>
<proteinExistence type="predicted"/>
<evidence type="ECO:0000259" key="5">
    <source>
        <dbReference type="Pfam" id="PF16925"/>
    </source>
</evidence>
<dbReference type="Gene3D" id="1.10.10.60">
    <property type="entry name" value="Homeodomain-like"/>
    <property type="match status" value="1"/>
</dbReference>
<evidence type="ECO:0000256" key="2">
    <source>
        <dbReference type="ARBA" id="ARBA00023125"/>
    </source>
</evidence>
<keyword evidence="1" id="KW-0805">Transcription regulation</keyword>
<keyword evidence="3" id="KW-0804">Transcription</keyword>
<sequence length="193" mass="21811">MRGRPSTLDHGQVLEKAQRVFWEKGFAATSLDDLLTATNMGSGSFYNAFKGGKKELFSKAIQQRRQAFQAFKNKLKTSDSPIDEIKNFFCSIAKADRDTHLRGCIISNTVVEMTFLDEDLEKEAVTILKEVEAMFTAAIRQGQEQGIIKNKTEPELLGRYLITLWNGLNVSRRMYPSKKGLEELINLQLSVIS</sequence>
<evidence type="ECO:0000256" key="3">
    <source>
        <dbReference type="ARBA" id="ARBA00023163"/>
    </source>
</evidence>
<dbReference type="SUPFAM" id="SSF46689">
    <property type="entry name" value="Homeodomain-like"/>
    <property type="match status" value="1"/>
</dbReference>
<keyword evidence="2" id="KW-0238">DNA-binding</keyword>
<dbReference type="RefSeq" id="WP_254086750.1">
    <property type="nucleotide sequence ID" value="NZ_JAHESE010000030.1"/>
</dbReference>
<dbReference type="Pfam" id="PF16925">
    <property type="entry name" value="TetR_C_13"/>
    <property type="match status" value="1"/>
</dbReference>
<dbReference type="InterPro" id="IPR009057">
    <property type="entry name" value="Homeodomain-like_sf"/>
</dbReference>
<dbReference type="InterPro" id="IPR036271">
    <property type="entry name" value="Tet_transcr_reg_TetR-rel_C_sf"/>
</dbReference>
<dbReference type="AlphaFoldDB" id="A0AAP2E1T5"/>
<evidence type="ECO:0000313" key="6">
    <source>
        <dbReference type="EMBL" id="MBT1711175.1"/>
    </source>
</evidence>
<dbReference type="InterPro" id="IPR011075">
    <property type="entry name" value="TetR_C"/>
</dbReference>
<dbReference type="SUPFAM" id="SSF48498">
    <property type="entry name" value="Tetracyclin repressor-like, C-terminal domain"/>
    <property type="match status" value="1"/>
</dbReference>
<evidence type="ECO:0000313" key="7">
    <source>
        <dbReference type="Proteomes" id="UP001319080"/>
    </source>
</evidence>
<dbReference type="PANTHER" id="PTHR47506">
    <property type="entry name" value="TRANSCRIPTIONAL REGULATORY PROTEIN"/>
    <property type="match status" value="1"/>
</dbReference>